<dbReference type="Pfam" id="PF00881">
    <property type="entry name" value="Nitroreductase"/>
    <property type="match status" value="1"/>
</dbReference>
<evidence type="ECO:0000256" key="2">
    <source>
        <dbReference type="ARBA" id="ARBA00023002"/>
    </source>
</evidence>
<dbReference type="RefSeq" id="WP_131996561.1">
    <property type="nucleotide sequence ID" value="NZ_SMGK01000003.1"/>
</dbReference>
<keyword evidence="5" id="KW-1185">Reference proteome</keyword>
<evidence type="ECO:0000313" key="4">
    <source>
        <dbReference type="EMBL" id="TCK72756.1"/>
    </source>
</evidence>
<comment type="caution">
    <text evidence="4">The sequence shown here is derived from an EMBL/GenBank/DDBJ whole genome shotgun (WGS) entry which is preliminary data.</text>
</comment>
<reference evidence="4 5" key="1">
    <citation type="submission" date="2019-03" db="EMBL/GenBank/DDBJ databases">
        <title>Genomic Encyclopedia of Type Strains, Phase IV (KMG-IV): sequencing the most valuable type-strain genomes for metagenomic binning, comparative biology and taxonomic classification.</title>
        <authorList>
            <person name="Goeker M."/>
        </authorList>
    </citation>
    <scope>NUCLEOTIDE SEQUENCE [LARGE SCALE GENOMIC DNA]</scope>
    <source>
        <strain evidence="4 5">DSM 103428</strain>
    </source>
</reference>
<dbReference type="PANTHER" id="PTHR43673">
    <property type="entry name" value="NAD(P)H NITROREDUCTASE YDGI-RELATED"/>
    <property type="match status" value="1"/>
</dbReference>
<accession>A0A4R1L3W5</accession>
<comment type="similarity">
    <text evidence="1">Belongs to the nitroreductase family.</text>
</comment>
<feature type="domain" description="Nitroreductase" evidence="3">
    <location>
        <begin position="8"/>
        <end position="210"/>
    </location>
</feature>
<dbReference type="CDD" id="cd02062">
    <property type="entry name" value="Nitro_FMN_reductase"/>
    <property type="match status" value="1"/>
</dbReference>
<organism evidence="4 5">
    <name type="scientific">Acidipila rosea</name>
    <dbReference type="NCBI Taxonomy" id="768535"/>
    <lineage>
        <taxon>Bacteria</taxon>
        <taxon>Pseudomonadati</taxon>
        <taxon>Acidobacteriota</taxon>
        <taxon>Terriglobia</taxon>
        <taxon>Terriglobales</taxon>
        <taxon>Acidobacteriaceae</taxon>
        <taxon>Acidipila</taxon>
    </lineage>
</organism>
<evidence type="ECO:0000256" key="1">
    <source>
        <dbReference type="ARBA" id="ARBA00007118"/>
    </source>
</evidence>
<protein>
    <submittedName>
        <fullName evidence="4">Nitroreductase</fullName>
    </submittedName>
</protein>
<dbReference type="PANTHER" id="PTHR43673:SF10">
    <property type="entry name" value="NADH DEHYDROGENASE_NAD(P)H NITROREDUCTASE XCC3605-RELATED"/>
    <property type="match status" value="1"/>
</dbReference>
<evidence type="ECO:0000259" key="3">
    <source>
        <dbReference type="Pfam" id="PF00881"/>
    </source>
</evidence>
<dbReference type="InterPro" id="IPR000415">
    <property type="entry name" value="Nitroreductase-like"/>
</dbReference>
<name>A0A4R1L3W5_9BACT</name>
<sequence length="246" mass="27975">MTEVLEIIRQRHSTRGAFDLSRPIEKTQLHQILEAARWAPTDHNMQNFEILIVDDKEKLVAVGQIPAELSEDFLRENYAQLSFSKEELLIKKRGMLASEFPPAWIDPEAWNPTSDYTSQLSFLARSVGETPLLLIVLYDATKRAPASEGDVLGHMSLGCVLENMWLASESLGIGFHVLTVFSNGRVQEQVKRLLHVPPQMKIAFACALGYPANSSDESLRVRRNLEDFIHHNQFGRRDLLWEPSRP</sequence>
<dbReference type="SUPFAM" id="SSF55469">
    <property type="entry name" value="FMN-dependent nitroreductase-like"/>
    <property type="match status" value="1"/>
</dbReference>
<dbReference type="GO" id="GO:0016491">
    <property type="term" value="F:oxidoreductase activity"/>
    <property type="evidence" value="ECO:0007669"/>
    <property type="project" value="UniProtKB-KW"/>
</dbReference>
<dbReference type="Gene3D" id="3.40.109.10">
    <property type="entry name" value="NADH Oxidase"/>
    <property type="match status" value="1"/>
</dbReference>
<evidence type="ECO:0000313" key="5">
    <source>
        <dbReference type="Proteomes" id="UP000295210"/>
    </source>
</evidence>
<dbReference type="OrthoDB" id="9812105at2"/>
<dbReference type="Proteomes" id="UP000295210">
    <property type="component" value="Unassembled WGS sequence"/>
</dbReference>
<gene>
    <name evidence="4" type="ORF">C7378_2346</name>
</gene>
<keyword evidence="2" id="KW-0560">Oxidoreductase</keyword>
<proteinExistence type="inferred from homology"/>
<dbReference type="AlphaFoldDB" id="A0A4R1L3W5"/>
<dbReference type="EMBL" id="SMGK01000003">
    <property type="protein sequence ID" value="TCK72756.1"/>
    <property type="molecule type" value="Genomic_DNA"/>
</dbReference>
<dbReference type="InterPro" id="IPR029479">
    <property type="entry name" value="Nitroreductase"/>
</dbReference>